<reference evidence="12 13" key="1">
    <citation type="submission" date="2024-08" db="EMBL/GenBank/DDBJ databases">
        <title>Genome sequence of Streptomyces aureus CACIA-1.46HGO.</title>
        <authorList>
            <person name="Evangelista-Martinez Z."/>
        </authorList>
    </citation>
    <scope>NUCLEOTIDE SEQUENCE [LARGE SCALE GENOMIC DNA]</scope>
    <source>
        <strain evidence="12 13">CACIA-1.46HGO</strain>
    </source>
</reference>
<keyword evidence="5" id="KW-0028">Amino-acid biosynthesis</keyword>
<evidence type="ECO:0000313" key="12">
    <source>
        <dbReference type="EMBL" id="MFA3838924.1"/>
    </source>
</evidence>
<keyword evidence="6" id="KW-0479">Metal-binding</keyword>
<dbReference type="PANTHER" id="PTHR43344">
    <property type="entry name" value="PHOSPHOSERINE PHOSPHATASE"/>
    <property type="match status" value="1"/>
</dbReference>
<dbReference type="SUPFAM" id="SSF56784">
    <property type="entry name" value="HAD-like"/>
    <property type="match status" value="1"/>
</dbReference>
<keyword evidence="9" id="KW-0718">Serine biosynthesis</keyword>
<dbReference type="GO" id="GO:0016787">
    <property type="term" value="F:hydrolase activity"/>
    <property type="evidence" value="ECO:0007669"/>
    <property type="project" value="UniProtKB-KW"/>
</dbReference>
<dbReference type="PANTHER" id="PTHR43344:SF2">
    <property type="entry name" value="PHOSPHOSERINE PHOSPHATASE"/>
    <property type="match status" value="1"/>
</dbReference>
<dbReference type="InterPro" id="IPR050582">
    <property type="entry name" value="HAD-like_SerB"/>
</dbReference>
<proteinExistence type="inferred from homology"/>
<dbReference type="InterPro" id="IPR023214">
    <property type="entry name" value="HAD_sf"/>
</dbReference>
<gene>
    <name evidence="12" type="ORF">ACEG43_22545</name>
</gene>
<keyword evidence="7 12" id="KW-0378">Hydrolase</keyword>
<comment type="catalytic activity">
    <reaction evidence="10">
        <text>O-phospho-L-serine + H2O = L-serine + phosphate</text>
        <dbReference type="Rhea" id="RHEA:21208"/>
        <dbReference type="ChEBI" id="CHEBI:15377"/>
        <dbReference type="ChEBI" id="CHEBI:33384"/>
        <dbReference type="ChEBI" id="CHEBI:43474"/>
        <dbReference type="ChEBI" id="CHEBI:57524"/>
        <dbReference type="EC" id="3.1.3.3"/>
    </reaction>
</comment>
<evidence type="ECO:0000256" key="11">
    <source>
        <dbReference type="ARBA" id="ARBA00048523"/>
    </source>
</evidence>
<evidence type="ECO:0000256" key="4">
    <source>
        <dbReference type="ARBA" id="ARBA00012640"/>
    </source>
</evidence>
<name>A0ABV4SMP7_9ACTN</name>
<comment type="caution">
    <text evidence="12">The sequence shown here is derived from an EMBL/GenBank/DDBJ whole genome shotgun (WGS) entry which is preliminary data.</text>
</comment>
<keyword evidence="8" id="KW-0460">Magnesium</keyword>
<dbReference type="EC" id="3.1.3.3" evidence="4"/>
<dbReference type="Pfam" id="PF12710">
    <property type="entry name" value="HAD"/>
    <property type="match status" value="1"/>
</dbReference>
<evidence type="ECO:0000256" key="10">
    <source>
        <dbReference type="ARBA" id="ARBA00048138"/>
    </source>
</evidence>
<accession>A0ABV4SMP7</accession>
<evidence type="ECO:0000256" key="3">
    <source>
        <dbReference type="ARBA" id="ARBA00009184"/>
    </source>
</evidence>
<evidence type="ECO:0000256" key="6">
    <source>
        <dbReference type="ARBA" id="ARBA00022723"/>
    </source>
</evidence>
<evidence type="ECO:0000313" key="13">
    <source>
        <dbReference type="Proteomes" id="UP001571476"/>
    </source>
</evidence>
<evidence type="ECO:0000256" key="7">
    <source>
        <dbReference type="ARBA" id="ARBA00022801"/>
    </source>
</evidence>
<organism evidence="12 13">
    <name type="scientific">Streptomyces aureus</name>
    <dbReference type="NCBI Taxonomy" id="193461"/>
    <lineage>
        <taxon>Bacteria</taxon>
        <taxon>Bacillati</taxon>
        <taxon>Actinomycetota</taxon>
        <taxon>Actinomycetes</taxon>
        <taxon>Kitasatosporales</taxon>
        <taxon>Streptomycetaceae</taxon>
        <taxon>Streptomyces</taxon>
    </lineage>
</organism>
<evidence type="ECO:0000256" key="2">
    <source>
        <dbReference type="ARBA" id="ARBA00005135"/>
    </source>
</evidence>
<dbReference type="Proteomes" id="UP001571476">
    <property type="component" value="Unassembled WGS sequence"/>
</dbReference>
<evidence type="ECO:0000256" key="9">
    <source>
        <dbReference type="ARBA" id="ARBA00023299"/>
    </source>
</evidence>
<comment type="cofactor">
    <cofactor evidence="1">
        <name>Mg(2+)</name>
        <dbReference type="ChEBI" id="CHEBI:18420"/>
    </cofactor>
</comment>
<protein>
    <recommendedName>
        <fullName evidence="4">phosphoserine phosphatase</fullName>
        <ecNumber evidence="4">3.1.3.3</ecNumber>
    </recommendedName>
</protein>
<sequence>MLLISSPSDVSGVVFIDIDGTLVPAPGSAVYVARYLGTEAAMAEAEADYAAGRLTNPQVAAADAKTWSGYTEREIDDWLAGVPLVDGIEETVAWCRGEGLIPVLATLAWQSIGKHLCHRFGFDAYCGPELETAEGRFTGRVLAELDERGKRDFAVRYAGSFGLAPQDCAAIGDSRSDLPLFREAGLSIAFNADQQARETAGVCVDGEDIRAVIPLLEDWLKVRGGNPSS</sequence>
<comment type="similarity">
    <text evidence="3">Belongs to the HAD-like hydrolase superfamily. SerB family.</text>
</comment>
<dbReference type="RefSeq" id="WP_372563875.1">
    <property type="nucleotide sequence ID" value="NZ_JBGOSP010000011.1"/>
</dbReference>
<comment type="catalytic activity">
    <reaction evidence="11">
        <text>O-phospho-D-serine + H2O = D-serine + phosphate</text>
        <dbReference type="Rhea" id="RHEA:24873"/>
        <dbReference type="ChEBI" id="CHEBI:15377"/>
        <dbReference type="ChEBI" id="CHEBI:35247"/>
        <dbReference type="ChEBI" id="CHEBI:43474"/>
        <dbReference type="ChEBI" id="CHEBI:58680"/>
        <dbReference type="EC" id="3.1.3.3"/>
    </reaction>
</comment>
<dbReference type="InterPro" id="IPR036412">
    <property type="entry name" value="HAD-like_sf"/>
</dbReference>
<dbReference type="NCBIfam" id="TIGR01488">
    <property type="entry name" value="HAD-SF-IB"/>
    <property type="match status" value="1"/>
</dbReference>
<dbReference type="EMBL" id="JBGOSP010000011">
    <property type="protein sequence ID" value="MFA3838924.1"/>
    <property type="molecule type" value="Genomic_DNA"/>
</dbReference>
<dbReference type="Gene3D" id="3.40.50.1000">
    <property type="entry name" value="HAD superfamily/HAD-like"/>
    <property type="match status" value="1"/>
</dbReference>
<evidence type="ECO:0000256" key="5">
    <source>
        <dbReference type="ARBA" id="ARBA00022605"/>
    </source>
</evidence>
<comment type="pathway">
    <text evidence="2">Amino-acid biosynthesis; L-serine biosynthesis; L-serine from 3-phospho-D-glycerate: step 3/3.</text>
</comment>
<evidence type="ECO:0000256" key="8">
    <source>
        <dbReference type="ARBA" id="ARBA00022842"/>
    </source>
</evidence>
<keyword evidence="13" id="KW-1185">Reference proteome</keyword>
<evidence type="ECO:0000256" key="1">
    <source>
        <dbReference type="ARBA" id="ARBA00001946"/>
    </source>
</evidence>